<feature type="compositionally biased region" description="Polar residues" evidence="1">
    <location>
        <begin position="218"/>
        <end position="229"/>
    </location>
</feature>
<protein>
    <recommendedName>
        <fullName evidence="4">Suppressor protein SRP40-like</fullName>
    </recommendedName>
</protein>
<evidence type="ECO:0000313" key="2">
    <source>
        <dbReference type="EMBL" id="GFO09250.1"/>
    </source>
</evidence>
<dbReference type="AlphaFoldDB" id="A0AAV4AM20"/>
<feature type="compositionally biased region" description="Polar residues" evidence="1">
    <location>
        <begin position="127"/>
        <end position="146"/>
    </location>
</feature>
<feature type="region of interest" description="Disordered" evidence="1">
    <location>
        <begin position="35"/>
        <end position="240"/>
    </location>
</feature>
<reference evidence="2 3" key="1">
    <citation type="journal article" date="2021" name="Elife">
        <title>Chloroplast acquisition without the gene transfer in kleptoplastic sea slugs, Plakobranchus ocellatus.</title>
        <authorList>
            <person name="Maeda T."/>
            <person name="Takahashi S."/>
            <person name="Yoshida T."/>
            <person name="Shimamura S."/>
            <person name="Takaki Y."/>
            <person name="Nagai Y."/>
            <person name="Toyoda A."/>
            <person name="Suzuki Y."/>
            <person name="Arimoto A."/>
            <person name="Ishii H."/>
            <person name="Satoh N."/>
            <person name="Nishiyama T."/>
            <person name="Hasebe M."/>
            <person name="Maruyama T."/>
            <person name="Minagawa J."/>
            <person name="Obokata J."/>
            <person name="Shigenobu S."/>
        </authorList>
    </citation>
    <scope>NUCLEOTIDE SEQUENCE [LARGE SCALE GENOMIC DNA]</scope>
</reference>
<sequence length="308" mass="32320">MAAKISFILCSKSSRRSICSPVHCVKRKAAKNLKIGVDSDTKTTTESSSCSSSNCHCSSSSDSSSSSSASSSSSSSSSDDEKACKRARNKRAVSKQAAKPKAGVKNKSKAPAKTSRASQKKCVIGNCRQNAKTKGPTNKSTRSTGKVKSLIKDKAKTQAGDSDPLSGKVTSLKSKELATARGKAATGNKTSTTKIATNNRSSGKTAASSAEMRPATTRPKNTGTKSRYGNQACREKTTSRNLVEIAKLPKKPPSTKSGTLSCQAPKKTAMRVDNNFCESNLKSKKPGMCVKKEVLDDFVGQTGAGRSS</sequence>
<feature type="region of interest" description="Disordered" evidence="1">
    <location>
        <begin position="246"/>
        <end position="265"/>
    </location>
</feature>
<feature type="compositionally biased region" description="Polar residues" evidence="1">
    <location>
        <begin position="187"/>
        <end position="208"/>
    </location>
</feature>
<comment type="caution">
    <text evidence="2">The sequence shown here is derived from an EMBL/GenBank/DDBJ whole genome shotgun (WGS) entry which is preliminary data.</text>
</comment>
<organism evidence="2 3">
    <name type="scientific">Plakobranchus ocellatus</name>
    <dbReference type="NCBI Taxonomy" id="259542"/>
    <lineage>
        <taxon>Eukaryota</taxon>
        <taxon>Metazoa</taxon>
        <taxon>Spiralia</taxon>
        <taxon>Lophotrochozoa</taxon>
        <taxon>Mollusca</taxon>
        <taxon>Gastropoda</taxon>
        <taxon>Heterobranchia</taxon>
        <taxon>Euthyneura</taxon>
        <taxon>Panpulmonata</taxon>
        <taxon>Sacoglossa</taxon>
        <taxon>Placobranchoidea</taxon>
        <taxon>Plakobranchidae</taxon>
        <taxon>Plakobranchus</taxon>
    </lineage>
</organism>
<dbReference type="EMBL" id="BLXT01004061">
    <property type="protein sequence ID" value="GFO09250.1"/>
    <property type="molecule type" value="Genomic_DNA"/>
</dbReference>
<gene>
    <name evidence="2" type="ORF">PoB_003575500</name>
</gene>
<evidence type="ECO:0000313" key="3">
    <source>
        <dbReference type="Proteomes" id="UP000735302"/>
    </source>
</evidence>
<evidence type="ECO:0000256" key="1">
    <source>
        <dbReference type="SAM" id="MobiDB-lite"/>
    </source>
</evidence>
<keyword evidence="3" id="KW-1185">Reference proteome</keyword>
<evidence type="ECO:0008006" key="4">
    <source>
        <dbReference type="Google" id="ProtNLM"/>
    </source>
</evidence>
<dbReference type="Proteomes" id="UP000735302">
    <property type="component" value="Unassembled WGS sequence"/>
</dbReference>
<name>A0AAV4AM20_9GAST</name>
<feature type="compositionally biased region" description="Low complexity" evidence="1">
    <location>
        <begin position="47"/>
        <end position="77"/>
    </location>
</feature>
<proteinExistence type="predicted"/>
<accession>A0AAV4AM20</accession>